<keyword evidence="6" id="KW-0472">Membrane</keyword>
<dbReference type="AlphaFoldDB" id="A0A3L9DJQ5"/>
<feature type="domain" description="G5" evidence="8">
    <location>
        <begin position="1"/>
        <end position="25"/>
    </location>
</feature>
<dbReference type="InterPro" id="IPR011098">
    <property type="entry name" value="G5_dom"/>
</dbReference>
<feature type="compositionally biased region" description="Basic and acidic residues" evidence="5">
    <location>
        <begin position="213"/>
        <end position="224"/>
    </location>
</feature>
<evidence type="ECO:0000256" key="6">
    <source>
        <dbReference type="SAM" id="Phobius"/>
    </source>
</evidence>
<feature type="transmembrane region" description="Helical" evidence="6">
    <location>
        <begin position="326"/>
        <end position="344"/>
    </location>
</feature>
<feature type="non-terminal residue" evidence="9">
    <location>
        <position position="1"/>
    </location>
</feature>
<dbReference type="NCBIfam" id="TIGR01167">
    <property type="entry name" value="LPXTG_anchor"/>
    <property type="match status" value="1"/>
</dbReference>
<feature type="domain" description="G5" evidence="8">
    <location>
        <begin position="208"/>
        <end position="287"/>
    </location>
</feature>
<gene>
    <name evidence="9" type="ORF">EAF07_10360</name>
</gene>
<evidence type="ECO:0000256" key="1">
    <source>
        <dbReference type="ARBA" id="ARBA00022512"/>
    </source>
</evidence>
<dbReference type="Pfam" id="PF07501">
    <property type="entry name" value="G5"/>
    <property type="match status" value="3"/>
</dbReference>
<evidence type="ECO:0000313" key="10">
    <source>
        <dbReference type="Proteomes" id="UP000279194"/>
    </source>
</evidence>
<feature type="region of interest" description="Disordered" evidence="5">
    <location>
        <begin position="288"/>
        <end position="311"/>
    </location>
</feature>
<dbReference type="Proteomes" id="UP000279194">
    <property type="component" value="Unassembled WGS sequence"/>
</dbReference>
<sequence>TERNKVSEEITTPAVEEVIEVGTKEVTVIPGTPIVVPVVKDETKTEVIPFEKQTRENSELAKGETRVVQEGKDGVRTIVYTVTTVDGQETGRVVKSDTTTPAVPEITEIGTKEVTVIPGTPIVVPVVKDETKSEVIPFEKQTRENPELAKGETRVVQEGKDGVRTIVYTVTTVDGQETGRVVKSDTTTPAVAEITEVGTKDIPVTPAPSKPVVKTETKHESIPFEKQTRKNPELAKGETRVVQEGKDGIRTIVYTVTMVDGKEVSRVIKAEGTTPAVPEIIEIGTKGVSGTTTKKTDTKPEAKSSVAGAKAEAKAVLPKTGEQKSLLAVIGAAVLAVLGGLMWFRKRKE</sequence>
<dbReference type="RefSeq" id="WP_121836461.1">
    <property type="nucleotide sequence ID" value="NZ_RCVM01000041.1"/>
</dbReference>
<evidence type="ECO:0000259" key="8">
    <source>
        <dbReference type="PROSITE" id="PS51109"/>
    </source>
</evidence>
<keyword evidence="3" id="KW-0732">Signal</keyword>
<feature type="region of interest" description="Disordered" evidence="5">
    <location>
        <begin position="201"/>
        <end position="224"/>
    </location>
</feature>
<evidence type="ECO:0000259" key="7">
    <source>
        <dbReference type="PROSITE" id="PS50847"/>
    </source>
</evidence>
<evidence type="ECO:0000256" key="4">
    <source>
        <dbReference type="ARBA" id="ARBA00023088"/>
    </source>
</evidence>
<dbReference type="PROSITE" id="PS50847">
    <property type="entry name" value="GRAM_POS_ANCHORING"/>
    <property type="match status" value="1"/>
</dbReference>
<proteinExistence type="predicted"/>
<dbReference type="SMART" id="SM01208">
    <property type="entry name" value="G5"/>
    <property type="match status" value="3"/>
</dbReference>
<evidence type="ECO:0000256" key="5">
    <source>
        <dbReference type="SAM" id="MobiDB-lite"/>
    </source>
</evidence>
<comment type="caution">
    <text evidence="9">The sequence shown here is derived from an EMBL/GenBank/DDBJ whole genome shotgun (WGS) entry which is preliminary data.</text>
</comment>
<reference evidence="9 10" key="1">
    <citation type="submission" date="2018-10" db="EMBL/GenBank/DDBJ databases">
        <title>Streptococcus hillyeri sp. nov., isolated from equine tracheal sample.</title>
        <authorList>
            <person name="Macfadyen A.C."/>
            <person name="Waller A."/>
            <person name="Paterson G.K."/>
        </authorList>
    </citation>
    <scope>NUCLEOTIDE SEQUENCE [LARGE SCALE GENOMIC DNA]</scope>
    <source>
        <strain evidence="9 10">28462</strain>
    </source>
</reference>
<dbReference type="OrthoDB" id="2414523at2"/>
<keyword evidence="6" id="KW-0812">Transmembrane</keyword>
<dbReference type="Pfam" id="PF00746">
    <property type="entry name" value="Gram_pos_anchor"/>
    <property type="match status" value="1"/>
</dbReference>
<protein>
    <submittedName>
        <fullName evidence="9">LPXTG cell wall anchor domain-containing protein</fullName>
    </submittedName>
</protein>
<dbReference type="EMBL" id="RCVM01000041">
    <property type="protein sequence ID" value="RLY01034.1"/>
    <property type="molecule type" value="Genomic_DNA"/>
</dbReference>
<dbReference type="Gene3D" id="2.20.230.10">
    <property type="entry name" value="Resuscitation-promoting factor rpfb"/>
    <property type="match status" value="3"/>
</dbReference>
<keyword evidence="10" id="KW-1185">Reference proteome</keyword>
<evidence type="ECO:0000256" key="3">
    <source>
        <dbReference type="ARBA" id="ARBA00022729"/>
    </source>
</evidence>
<dbReference type="InterPro" id="IPR019931">
    <property type="entry name" value="LPXTG_anchor"/>
</dbReference>
<evidence type="ECO:0000256" key="2">
    <source>
        <dbReference type="ARBA" id="ARBA00022525"/>
    </source>
</evidence>
<organism evidence="9 10">
    <name type="scientific">Streptococcus hillyeri</name>
    <dbReference type="NCBI Taxonomy" id="2282420"/>
    <lineage>
        <taxon>Bacteria</taxon>
        <taxon>Bacillati</taxon>
        <taxon>Bacillota</taxon>
        <taxon>Bacilli</taxon>
        <taxon>Lactobacillales</taxon>
        <taxon>Streptococcaceae</taxon>
        <taxon>Streptococcus</taxon>
    </lineage>
</organism>
<keyword evidence="4" id="KW-0572">Peptidoglycan-anchor</keyword>
<name>A0A3L9DJQ5_9STRE</name>
<keyword evidence="1" id="KW-0134">Cell wall</keyword>
<feature type="domain" description="G5" evidence="8">
    <location>
        <begin position="122"/>
        <end position="201"/>
    </location>
</feature>
<evidence type="ECO:0000313" key="9">
    <source>
        <dbReference type="EMBL" id="RLY01034.1"/>
    </source>
</evidence>
<keyword evidence="2" id="KW-0964">Secreted</keyword>
<dbReference type="PROSITE" id="PS51109">
    <property type="entry name" value="G5"/>
    <property type="match status" value="4"/>
</dbReference>
<accession>A0A3L9DJQ5</accession>
<feature type="domain" description="G5" evidence="8">
    <location>
        <begin position="34"/>
        <end position="113"/>
    </location>
</feature>
<feature type="domain" description="Gram-positive cocci surface proteins LPxTG" evidence="7">
    <location>
        <begin position="317"/>
        <end position="349"/>
    </location>
</feature>
<keyword evidence="6" id="KW-1133">Transmembrane helix</keyword>